<dbReference type="Proteomes" id="UP001596119">
    <property type="component" value="Unassembled WGS sequence"/>
</dbReference>
<comment type="caution">
    <text evidence="2">The sequence shown here is derived from an EMBL/GenBank/DDBJ whole genome shotgun (WGS) entry which is preliminary data.</text>
</comment>
<dbReference type="PANTHER" id="PTHR42870:SF1">
    <property type="entry name" value="NON-SPECIFIC LIPID-TRANSFER PROTEIN-LIKE 2"/>
    <property type="match status" value="1"/>
</dbReference>
<name>A0ABW1IBU7_9PSEU</name>
<evidence type="ECO:0000313" key="3">
    <source>
        <dbReference type="Proteomes" id="UP001596119"/>
    </source>
</evidence>
<keyword evidence="3" id="KW-1185">Reference proteome</keyword>
<dbReference type="SUPFAM" id="SSF53901">
    <property type="entry name" value="Thiolase-like"/>
    <property type="match status" value="1"/>
</dbReference>
<sequence length="383" mass="39997">MAARQAFSGRAAVAGIGMTKLSRRSGRSVLDQAVEAAEAALADARLAPADIDGVLLYHLGDSVPVNDVARALGVPPAVWTNEIYGGGTQSASILGDAAMLVDSGTARNVLVLRALNGRSGQRMGQAGLRLGEGAEAQFLHPYGMAGPIALFALSTSRWMHLTAARPEDLEGVVLASRRLAVNNPRALRREGMTSEDYLGEPWIAEPLRRADCCQETDGAAALVVSAAGAARPGSPVVHAVVRGGGPGATGMDKAPDPSWIFTHYLADRLWETAGLRPADVDVSLLYDAYSPIVLQQLEDLGFCRPGEAGELVRSGGTDPKGPVPVNPHGGLLSEGYVHGLNNVLEAVRQLRGEAQANQVVDPEFALVTGFGGSYGSAAVLRRT</sequence>
<dbReference type="Pfam" id="PF22691">
    <property type="entry name" value="Thiolase_C_1"/>
    <property type="match status" value="1"/>
</dbReference>
<feature type="domain" description="Thiolase C-terminal" evidence="1">
    <location>
        <begin position="270"/>
        <end position="379"/>
    </location>
</feature>
<accession>A0ABW1IBU7</accession>
<dbReference type="RefSeq" id="WP_379567591.1">
    <property type="nucleotide sequence ID" value="NZ_JBHSQK010000047.1"/>
</dbReference>
<dbReference type="Gene3D" id="3.40.47.10">
    <property type="match status" value="1"/>
</dbReference>
<proteinExistence type="predicted"/>
<evidence type="ECO:0000259" key="1">
    <source>
        <dbReference type="Pfam" id="PF22691"/>
    </source>
</evidence>
<dbReference type="InterPro" id="IPR002155">
    <property type="entry name" value="Thiolase"/>
</dbReference>
<dbReference type="InterPro" id="IPR016039">
    <property type="entry name" value="Thiolase-like"/>
</dbReference>
<dbReference type="EMBL" id="JBHSQK010000047">
    <property type="protein sequence ID" value="MFC5950458.1"/>
    <property type="molecule type" value="Genomic_DNA"/>
</dbReference>
<reference evidence="3" key="1">
    <citation type="journal article" date="2019" name="Int. J. Syst. Evol. Microbiol.">
        <title>The Global Catalogue of Microorganisms (GCM) 10K type strain sequencing project: providing services to taxonomists for standard genome sequencing and annotation.</title>
        <authorList>
            <consortium name="The Broad Institute Genomics Platform"/>
            <consortium name="The Broad Institute Genome Sequencing Center for Infectious Disease"/>
            <person name="Wu L."/>
            <person name="Ma J."/>
        </authorList>
    </citation>
    <scope>NUCLEOTIDE SEQUENCE [LARGE SCALE GENOMIC DNA]</scope>
    <source>
        <strain evidence="3">CGMCC 4.7397</strain>
    </source>
</reference>
<protein>
    <submittedName>
        <fullName evidence="2">Lipid-transfer protein</fullName>
    </submittedName>
</protein>
<gene>
    <name evidence="2" type="ORF">ACFQH9_19495</name>
</gene>
<dbReference type="PANTHER" id="PTHR42870">
    <property type="entry name" value="ACETYL-COA C-ACETYLTRANSFERASE"/>
    <property type="match status" value="1"/>
</dbReference>
<organism evidence="2 3">
    <name type="scientific">Pseudonocardia lutea</name>
    <dbReference type="NCBI Taxonomy" id="2172015"/>
    <lineage>
        <taxon>Bacteria</taxon>
        <taxon>Bacillati</taxon>
        <taxon>Actinomycetota</taxon>
        <taxon>Actinomycetes</taxon>
        <taxon>Pseudonocardiales</taxon>
        <taxon>Pseudonocardiaceae</taxon>
        <taxon>Pseudonocardia</taxon>
    </lineage>
</organism>
<dbReference type="CDD" id="cd00829">
    <property type="entry name" value="SCP-x_thiolase"/>
    <property type="match status" value="1"/>
</dbReference>
<dbReference type="PIRSF" id="PIRSF000429">
    <property type="entry name" value="Ac-CoA_Ac_transf"/>
    <property type="match status" value="1"/>
</dbReference>
<dbReference type="InterPro" id="IPR055140">
    <property type="entry name" value="Thiolase_C_2"/>
</dbReference>
<evidence type="ECO:0000313" key="2">
    <source>
        <dbReference type="EMBL" id="MFC5950458.1"/>
    </source>
</evidence>